<dbReference type="Pfam" id="PF00701">
    <property type="entry name" value="DHDPS"/>
    <property type="match status" value="1"/>
</dbReference>
<dbReference type="AlphaFoldDB" id="A0A8H4LDP7"/>
<dbReference type="InterPro" id="IPR013785">
    <property type="entry name" value="Aldolase_TIM"/>
</dbReference>
<keyword evidence="1" id="KW-0456">Lyase</keyword>
<gene>
    <name evidence="4" type="ORF">FALBO_6211</name>
</gene>
<evidence type="ECO:0000256" key="3">
    <source>
        <dbReference type="PIRSR" id="PIRSR001365-2"/>
    </source>
</evidence>
<proteinExistence type="inferred from homology"/>
<evidence type="ECO:0000256" key="2">
    <source>
        <dbReference type="PIRSR" id="PIRSR001365-1"/>
    </source>
</evidence>
<sequence length="322" mass="33859">MPATLLTPPIMGSPKAPQLRLGDGVYVPTLAFFTPDDEVDAPALEKHIIKLLNSGVAGIVVHGSNGECAHLDPAERTAIIRVARDTILHEASGTRVPLIAGCGAQSTRETTQLCEDAGKAGATHALVLPPSYYGGLLPDDLVVQHFYDVADKSPIPLLVYNFPGAAAGRDLSSDTILKIAKHPNVVGVKLTCGNTGKLARVVADCPDGFFVGGGSADFILQGHAVGANGTISGLANLCPRACVRIMELADEGRWKEARQLQAQVAKADWMAIKTGFVGVKAALGHFSGYGGEPRRPCVAPSPKELENITQAFQEVMDLEPTL</sequence>
<evidence type="ECO:0000313" key="4">
    <source>
        <dbReference type="EMBL" id="KAF4466911.1"/>
    </source>
</evidence>
<name>A0A8H4LDP7_9HYPO</name>
<keyword evidence="5" id="KW-1185">Reference proteome</keyword>
<protein>
    <submittedName>
        <fullName evidence="4">4-hydroxy-2-oxoglutarate aldolase mitochondrial</fullName>
    </submittedName>
</protein>
<dbReference type="PANTHER" id="PTHR12128:SF52">
    <property type="entry name" value="4-HYDROXY-2-OXOGLUTARATE ALDOLASE, MITOCHONDRIAL-RELATED"/>
    <property type="match status" value="1"/>
</dbReference>
<dbReference type="CDD" id="cd00408">
    <property type="entry name" value="DHDPS-like"/>
    <property type="match status" value="1"/>
</dbReference>
<accession>A0A8H4LDP7</accession>
<dbReference type="PIRSF" id="PIRSF001365">
    <property type="entry name" value="DHDPS"/>
    <property type="match status" value="1"/>
</dbReference>
<dbReference type="Gene3D" id="3.20.20.70">
    <property type="entry name" value="Aldolase class I"/>
    <property type="match status" value="1"/>
</dbReference>
<dbReference type="EMBL" id="JAADYS010000808">
    <property type="protein sequence ID" value="KAF4466911.1"/>
    <property type="molecule type" value="Genomic_DNA"/>
</dbReference>
<dbReference type="GO" id="GO:0008840">
    <property type="term" value="F:4-hydroxy-tetrahydrodipicolinate synthase activity"/>
    <property type="evidence" value="ECO:0007669"/>
    <property type="project" value="TreeGrafter"/>
</dbReference>
<feature type="active site" description="Proton donor/acceptor" evidence="2">
    <location>
        <position position="160"/>
    </location>
</feature>
<evidence type="ECO:0000313" key="5">
    <source>
        <dbReference type="Proteomes" id="UP000554235"/>
    </source>
</evidence>
<dbReference type="PANTHER" id="PTHR12128">
    <property type="entry name" value="DIHYDRODIPICOLINATE SYNTHASE"/>
    <property type="match status" value="1"/>
</dbReference>
<feature type="active site" description="Schiff-base intermediate with substrate" evidence="2">
    <location>
        <position position="189"/>
    </location>
</feature>
<dbReference type="Proteomes" id="UP000554235">
    <property type="component" value="Unassembled WGS sequence"/>
</dbReference>
<dbReference type="PRINTS" id="PR00146">
    <property type="entry name" value="DHPICSNTHASE"/>
</dbReference>
<dbReference type="OrthoDB" id="191315at2759"/>
<comment type="similarity">
    <text evidence="1">Belongs to the DapA family.</text>
</comment>
<evidence type="ECO:0000256" key="1">
    <source>
        <dbReference type="PIRNR" id="PIRNR001365"/>
    </source>
</evidence>
<dbReference type="SMART" id="SM01130">
    <property type="entry name" value="DHDPS"/>
    <property type="match status" value="1"/>
</dbReference>
<organism evidence="4 5">
    <name type="scientific">Fusarium albosuccineum</name>
    <dbReference type="NCBI Taxonomy" id="1237068"/>
    <lineage>
        <taxon>Eukaryota</taxon>
        <taxon>Fungi</taxon>
        <taxon>Dikarya</taxon>
        <taxon>Ascomycota</taxon>
        <taxon>Pezizomycotina</taxon>
        <taxon>Sordariomycetes</taxon>
        <taxon>Hypocreomycetidae</taxon>
        <taxon>Hypocreales</taxon>
        <taxon>Nectriaceae</taxon>
        <taxon>Fusarium</taxon>
        <taxon>Fusarium decemcellulare species complex</taxon>
    </lineage>
</organism>
<reference evidence="4 5" key="1">
    <citation type="submission" date="2020-01" db="EMBL/GenBank/DDBJ databases">
        <title>Identification and distribution of gene clusters putatively required for synthesis of sphingolipid metabolism inhibitors in phylogenetically diverse species of the filamentous fungus Fusarium.</title>
        <authorList>
            <person name="Kim H.-S."/>
            <person name="Busman M."/>
            <person name="Brown D.W."/>
            <person name="Divon H."/>
            <person name="Uhlig S."/>
            <person name="Proctor R.H."/>
        </authorList>
    </citation>
    <scope>NUCLEOTIDE SEQUENCE [LARGE SCALE GENOMIC DNA]</scope>
    <source>
        <strain evidence="4 5">NRRL 20459</strain>
    </source>
</reference>
<feature type="binding site" evidence="3">
    <location>
        <position position="231"/>
    </location>
    <ligand>
        <name>pyruvate</name>
        <dbReference type="ChEBI" id="CHEBI:15361"/>
    </ligand>
</feature>
<dbReference type="InterPro" id="IPR002220">
    <property type="entry name" value="DapA-like"/>
</dbReference>
<comment type="caution">
    <text evidence="4">The sequence shown here is derived from an EMBL/GenBank/DDBJ whole genome shotgun (WGS) entry which is preliminary data.</text>
</comment>
<dbReference type="SUPFAM" id="SSF51569">
    <property type="entry name" value="Aldolase"/>
    <property type="match status" value="1"/>
</dbReference>